<feature type="transmembrane region" description="Helical" evidence="1">
    <location>
        <begin position="12"/>
        <end position="36"/>
    </location>
</feature>
<comment type="caution">
    <text evidence="2">The sequence shown here is derived from an EMBL/GenBank/DDBJ whole genome shotgun (WGS) entry which is preliminary data.</text>
</comment>
<gene>
    <name evidence="2" type="ORF">CK203_072519</name>
</gene>
<accession>A0A438F939</accession>
<reference evidence="2 3" key="1">
    <citation type="journal article" date="2018" name="PLoS Genet.">
        <title>Population sequencing reveals clonal diversity and ancestral inbreeding in the grapevine cultivar Chardonnay.</title>
        <authorList>
            <person name="Roach M.J."/>
            <person name="Johnson D.L."/>
            <person name="Bohlmann J."/>
            <person name="van Vuuren H.J."/>
            <person name="Jones S.J."/>
            <person name="Pretorius I.S."/>
            <person name="Schmidt S.A."/>
            <person name="Borneman A.R."/>
        </authorList>
    </citation>
    <scope>NUCLEOTIDE SEQUENCE [LARGE SCALE GENOMIC DNA]</scope>
    <source>
        <strain evidence="3">cv. Chardonnay</strain>
        <tissue evidence="2">Leaf</tissue>
    </source>
</reference>
<name>A0A438F939_VITVI</name>
<evidence type="ECO:0000256" key="1">
    <source>
        <dbReference type="SAM" id="Phobius"/>
    </source>
</evidence>
<evidence type="ECO:0000313" key="3">
    <source>
        <dbReference type="Proteomes" id="UP000288805"/>
    </source>
</evidence>
<dbReference type="Proteomes" id="UP000288805">
    <property type="component" value="Unassembled WGS sequence"/>
</dbReference>
<protein>
    <submittedName>
        <fullName evidence="2">Uncharacterized protein</fullName>
    </submittedName>
</protein>
<sequence>MKCEKTDKFEYFRLLLGLRSSILTLIAMEVSVWIFLKNNGALLLPFPRVCSIVALASFVTLPYGKKSSSVTLLHTCNWLISSIVNMFSVDDPNPDDPLVPEIAHMYRLTGPSMRLLLAAGHRSMPWDDGKNLQHICCSSWVFCRFRRAWWIMDIVEWVLNLQSSLYLYLLTDQNPDDLLIIEIIQMYKTYQAKDRATAHSWTQK</sequence>
<organism evidence="2 3">
    <name type="scientific">Vitis vinifera</name>
    <name type="common">Grape</name>
    <dbReference type="NCBI Taxonomy" id="29760"/>
    <lineage>
        <taxon>Eukaryota</taxon>
        <taxon>Viridiplantae</taxon>
        <taxon>Streptophyta</taxon>
        <taxon>Embryophyta</taxon>
        <taxon>Tracheophyta</taxon>
        <taxon>Spermatophyta</taxon>
        <taxon>Magnoliopsida</taxon>
        <taxon>eudicotyledons</taxon>
        <taxon>Gunneridae</taxon>
        <taxon>Pentapetalae</taxon>
        <taxon>rosids</taxon>
        <taxon>Vitales</taxon>
        <taxon>Vitaceae</taxon>
        <taxon>Viteae</taxon>
        <taxon>Vitis</taxon>
    </lineage>
</organism>
<keyword evidence="1" id="KW-0472">Membrane</keyword>
<keyword evidence="1" id="KW-0812">Transmembrane</keyword>
<keyword evidence="1" id="KW-1133">Transmembrane helix</keyword>
<evidence type="ECO:0000313" key="2">
    <source>
        <dbReference type="EMBL" id="RVW56472.1"/>
    </source>
</evidence>
<dbReference type="EMBL" id="QGNW01001077">
    <property type="protein sequence ID" value="RVW56472.1"/>
    <property type="molecule type" value="Genomic_DNA"/>
</dbReference>
<dbReference type="AlphaFoldDB" id="A0A438F939"/>
<proteinExistence type="predicted"/>